<dbReference type="InterPro" id="IPR000843">
    <property type="entry name" value="HTH_LacI"/>
</dbReference>
<comment type="caution">
    <text evidence="6">The sequence shown here is derived from an EMBL/GenBank/DDBJ whole genome shotgun (WGS) entry which is preliminary data.</text>
</comment>
<keyword evidence="2" id="KW-0805">Transcription regulation</keyword>
<evidence type="ECO:0000256" key="1">
    <source>
        <dbReference type="ARBA" id="ARBA00022491"/>
    </source>
</evidence>
<dbReference type="RefSeq" id="WP_349077898.1">
    <property type="nucleotide sequence ID" value="NZ_JBBMEI010000021.1"/>
</dbReference>
<keyword evidence="4" id="KW-0804">Transcription</keyword>
<organism evidence="6 7">
    <name type="scientific">Blautia intestinihominis</name>
    <dbReference type="NCBI Taxonomy" id="3133152"/>
    <lineage>
        <taxon>Bacteria</taxon>
        <taxon>Bacillati</taxon>
        <taxon>Bacillota</taxon>
        <taxon>Clostridia</taxon>
        <taxon>Lachnospirales</taxon>
        <taxon>Lachnospiraceae</taxon>
        <taxon>Blautia</taxon>
    </lineage>
</organism>
<feature type="domain" description="HTH lacI-type" evidence="5">
    <location>
        <begin position="1"/>
        <end position="29"/>
    </location>
</feature>
<keyword evidence="1" id="KW-0678">Repressor</keyword>
<dbReference type="Proteomes" id="UP001446032">
    <property type="component" value="Unassembled WGS sequence"/>
</dbReference>
<accession>A0ABV1ALJ6</accession>
<name>A0ABV1ALJ6_9FIRM</name>
<evidence type="ECO:0000256" key="2">
    <source>
        <dbReference type="ARBA" id="ARBA00023015"/>
    </source>
</evidence>
<dbReference type="InterPro" id="IPR010982">
    <property type="entry name" value="Lambda_DNA-bd_dom_sf"/>
</dbReference>
<gene>
    <name evidence="6" type="ORF">WMO75_08020</name>
</gene>
<evidence type="ECO:0000259" key="5">
    <source>
        <dbReference type="PROSITE" id="PS50932"/>
    </source>
</evidence>
<dbReference type="Gene3D" id="1.10.260.40">
    <property type="entry name" value="lambda repressor-like DNA-binding domains"/>
    <property type="match status" value="1"/>
</dbReference>
<sequence>MAPETRMKIEQAMKELNYISNELARSMFKQKAGIVAMLVPDIRHPYFSSLARHIEDELYKNDCKLMLCSTGDDPEREKEYMKILCSNIVDGVIMGVNNQKRNNYSETSQKSLNPYQAVMVRRR</sequence>
<dbReference type="EMBL" id="JBBMEI010000021">
    <property type="protein sequence ID" value="MEQ2358276.1"/>
    <property type="molecule type" value="Genomic_DNA"/>
</dbReference>
<dbReference type="SMART" id="SM00354">
    <property type="entry name" value="HTH_LACI"/>
    <property type="match status" value="1"/>
</dbReference>
<proteinExistence type="predicted"/>
<evidence type="ECO:0000256" key="4">
    <source>
        <dbReference type="ARBA" id="ARBA00023163"/>
    </source>
</evidence>
<dbReference type="Gene3D" id="3.40.50.2300">
    <property type="match status" value="1"/>
</dbReference>
<dbReference type="PANTHER" id="PTHR30146">
    <property type="entry name" value="LACI-RELATED TRANSCRIPTIONAL REPRESSOR"/>
    <property type="match status" value="1"/>
</dbReference>
<reference evidence="6 7" key="1">
    <citation type="submission" date="2024-03" db="EMBL/GenBank/DDBJ databases">
        <title>Human intestinal bacterial collection.</title>
        <authorList>
            <person name="Pauvert C."/>
            <person name="Hitch T.C.A."/>
            <person name="Clavel T."/>
        </authorList>
    </citation>
    <scope>NUCLEOTIDE SEQUENCE [LARGE SCALE GENOMIC DNA]</scope>
    <source>
        <strain evidence="6 7">CLA-AA-H95</strain>
    </source>
</reference>
<evidence type="ECO:0000313" key="6">
    <source>
        <dbReference type="EMBL" id="MEQ2358276.1"/>
    </source>
</evidence>
<dbReference type="InterPro" id="IPR001761">
    <property type="entry name" value="Peripla_BP/Lac1_sug-bd_dom"/>
</dbReference>
<dbReference type="PROSITE" id="PS50932">
    <property type="entry name" value="HTH_LACI_2"/>
    <property type="match status" value="1"/>
</dbReference>
<evidence type="ECO:0000313" key="7">
    <source>
        <dbReference type="Proteomes" id="UP001446032"/>
    </source>
</evidence>
<dbReference type="PANTHER" id="PTHR30146:SF95">
    <property type="entry name" value="RIBOSE OPERON REPRESSOR"/>
    <property type="match status" value="1"/>
</dbReference>
<dbReference type="SUPFAM" id="SSF53822">
    <property type="entry name" value="Periplasmic binding protein-like I"/>
    <property type="match status" value="1"/>
</dbReference>
<keyword evidence="3 6" id="KW-0238">DNA-binding</keyword>
<protein>
    <submittedName>
        <fullName evidence="6">LacI family DNA-binding transcriptional regulator</fullName>
    </submittedName>
</protein>
<dbReference type="InterPro" id="IPR028082">
    <property type="entry name" value="Peripla_BP_I"/>
</dbReference>
<evidence type="ECO:0000256" key="3">
    <source>
        <dbReference type="ARBA" id="ARBA00023125"/>
    </source>
</evidence>
<dbReference type="Pfam" id="PF00532">
    <property type="entry name" value="Peripla_BP_1"/>
    <property type="match status" value="1"/>
</dbReference>
<keyword evidence="7" id="KW-1185">Reference proteome</keyword>
<dbReference type="GO" id="GO:0003677">
    <property type="term" value="F:DNA binding"/>
    <property type="evidence" value="ECO:0007669"/>
    <property type="project" value="UniProtKB-KW"/>
</dbReference>